<reference evidence="1 2" key="2">
    <citation type="submission" date="2018-11" db="EMBL/GenBank/DDBJ databases">
        <authorList>
            <consortium name="Pathogen Informatics"/>
        </authorList>
    </citation>
    <scope>NUCLEOTIDE SEQUENCE [LARGE SCALE GENOMIC DNA]</scope>
</reference>
<dbReference type="AlphaFoldDB" id="A0A0N4TF50"/>
<accession>A0A0N4TF50</accession>
<gene>
    <name evidence="1" type="ORF">BPAG_LOCUS6802</name>
</gene>
<reference evidence="3" key="1">
    <citation type="submission" date="2017-02" db="UniProtKB">
        <authorList>
            <consortium name="WormBaseParasite"/>
        </authorList>
    </citation>
    <scope>IDENTIFICATION</scope>
</reference>
<dbReference type="Proteomes" id="UP000278627">
    <property type="component" value="Unassembled WGS sequence"/>
</dbReference>
<dbReference type="EMBL" id="UZAD01006755">
    <property type="protein sequence ID" value="VDN87988.1"/>
    <property type="molecule type" value="Genomic_DNA"/>
</dbReference>
<evidence type="ECO:0000313" key="1">
    <source>
        <dbReference type="EMBL" id="VDN87988.1"/>
    </source>
</evidence>
<evidence type="ECO:0000313" key="2">
    <source>
        <dbReference type="Proteomes" id="UP000278627"/>
    </source>
</evidence>
<dbReference type="InterPro" id="IPR042089">
    <property type="entry name" value="Peptidase_M13_dom_2"/>
</dbReference>
<dbReference type="Gene3D" id="1.10.1380.10">
    <property type="entry name" value="Neutral endopeptidase , domain2"/>
    <property type="match status" value="1"/>
</dbReference>
<protein>
    <submittedName>
        <fullName evidence="3">Four helix bundle protein</fullName>
    </submittedName>
</protein>
<name>A0A0N4TF50_BRUPA</name>
<dbReference type="WBParaSite" id="BPAG_0000683801-mRNA-1">
    <property type="protein sequence ID" value="BPAG_0000683801-mRNA-1"/>
    <property type="gene ID" value="BPAG_0000683801"/>
</dbReference>
<dbReference type="STRING" id="6280.A0A0N4TF50"/>
<evidence type="ECO:0000313" key="3">
    <source>
        <dbReference type="WBParaSite" id="BPAG_0000683801-mRNA-1"/>
    </source>
</evidence>
<proteinExistence type="predicted"/>
<dbReference type="SUPFAM" id="SSF55486">
    <property type="entry name" value="Metalloproteases ('zincins'), catalytic domain"/>
    <property type="match status" value="1"/>
</dbReference>
<organism evidence="3">
    <name type="scientific">Brugia pahangi</name>
    <name type="common">Filarial nematode worm</name>
    <dbReference type="NCBI Taxonomy" id="6280"/>
    <lineage>
        <taxon>Eukaryota</taxon>
        <taxon>Metazoa</taxon>
        <taxon>Ecdysozoa</taxon>
        <taxon>Nematoda</taxon>
        <taxon>Chromadorea</taxon>
        <taxon>Rhabditida</taxon>
        <taxon>Spirurina</taxon>
        <taxon>Spiruromorpha</taxon>
        <taxon>Filarioidea</taxon>
        <taxon>Onchocercidae</taxon>
        <taxon>Brugia</taxon>
    </lineage>
</organism>
<sequence length="112" mass="13068">MKIILEICKLFAINEKYDRKQSLINSINHIQIIIKITIELDQGALGLGRGSRDYYLNATMFAKHLNAYRKYQLDIIKLLLDDANITYNLSQLIIDLNDIINFETKFAEVNYQ</sequence>
<keyword evidence="2" id="KW-1185">Reference proteome</keyword>